<gene>
    <name evidence="1" type="ORF">FGL86_14085</name>
</gene>
<dbReference type="EMBL" id="CP042382">
    <property type="protein sequence ID" value="QEA40094.1"/>
    <property type="molecule type" value="Genomic_DNA"/>
</dbReference>
<dbReference type="Proteomes" id="UP000321272">
    <property type="component" value="Chromosome"/>
</dbReference>
<dbReference type="SUPFAM" id="SSF143602">
    <property type="entry name" value="STIV B116-like"/>
    <property type="match status" value="1"/>
</dbReference>
<dbReference type="KEGG" id="paur:FGL86_14085"/>
<name>A0A5B8SUY2_9GAMM</name>
<dbReference type="Gene3D" id="3.40.50.11170">
    <property type="entry name" value="Uncharacterised protein PF08960, DUF1874"/>
    <property type="match status" value="1"/>
</dbReference>
<dbReference type="InterPro" id="IPR037236">
    <property type="entry name" value="STIV_B116-like_sf"/>
</dbReference>
<dbReference type="AlphaFoldDB" id="A0A5B8SUY2"/>
<proteinExistence type="predicted"/>
<accession>A0A5B8SUY2</accession>
<evidence type="ECO:0000313" key="1">
    <source>
        <dbReference type="EMBL" id="QEA40094.1"/>
    </source>
</evidence>
<dbReference type="RefSeq" id="WP_147185168.1">
    <property type="nucleotide sequence ID" value="NZ_CP042382.1"/>
</dbReference>
<reference evidence="1 2" key="1">
    <citation type="submission" date="2019-06" db="EMBL/GenBank/DDBJ databases">
        <title>Genome analyses of bacteria isolated from kimchi.</title>
        <authorList>
            <person name="Lee S."/>
            <person name="Ahn S."/>
            <person name="Roh S."/>
        </authorList>
    </citation>
    <scope>NUCLEOTIDE SEQUENCE [LARGE SCALE GENOMIC DNA]</scope>
    <source>
        <strain evidence="1 2">CBA4606</strain>
    </source>
</reference>
<keyword evidence="2" id="KW-1185">Reference proteome</keyword>
<protein>
    <submittedName>
        <fullName evidence="1">Uncharacterized protein</fullName>
    </submittedName>
</protein>
<evidence type="ECO:0000313" key="2">
    <source>
        <dbReference type="Proteomes" id="UP000321272"/>
    </source>
</evidence>
<sequence>MYIINTLSITMMDKFPANLHLKEIKPDKAARLAAKMHKVNGVESYVNNADHARIFSETLGIDVAHRPEIFYMKGGDNALLGKYFSPEAPFGSKEIPEGGQLRWFLVEVR</sequence>
<organism evidence="1 2">
    <name type="scientific">Pistricoccus aurantiacus</name>
    <dbReference type="NCBI Taxonomy" id="1883414"/>
    <lineage>
        <taxon>Bacteria</taxon>
        <taxon>Pseudomonadati</taxon>
        <taxon>Pseudomonadota</taxon>
        <taxon>Gammaproteobacteria</taxon>
        <taxon>Oceanospirillales</taxon>
        <taxon>Halomonadaceae</taxon>
        <taxon>Pistricoccus</taxon>
    </lineage>
</organism>